<evidence type="ECO:0008006" key="5">
    <source>
        <dbReference type="Google" id="ProtNLM"/>
    </source>
</evidence>
<name>A0ABQ4CYZ7_9ACTN</name>
<dbReference type="InterPro" id="IPR013783">
    <property type="entry name" value="Ig-like_fold"/>
</dbReference>
<evidence type="ECO:0000313" key="4">
    <source>
        <dbReference type="Proteomes" id="UP000604117"/>
    </source>
</evidence>
<comment type="caution">
    <text evidence="3">The sequence shown here is derived from an EMBL/GenBank/DDBJ whole genome shotgun (WGS) entry which is preliminary data.</text>
</comment>
<reference evidence="3 4" key="1">
    <citation type="submission" date="2021-01" db="EMBL/GenBank/DDBJ databases">
        <title>Whole genome shotgun sequence of Asanoa siamensis NBRC 107932.</title>
        <authorList>
            <person name="Komaki H."/>
            <person name="Tamura T."/>
        </authorList>
    </citation>
    <scope>NUCLEOTIDE SEQUENCE [LARGE SCALE GENOMIC DNA]</scope>
    <source>
        <strain evidence="3 4">NBRC 107932</strain>
    </source>
</reference>
<evidence type="ECO:0000256" key="1">
    <source>
        <dbReference type="SAM" id="MobiDB-lite"/>
    </source>
</evidence>
<feature type="compositionally biased region" description="Low complexity" evidence="1">
    <location>
        <begin position="538"/>
        <end position="549"/>
    </location>
</feature>
<dbReference type="Gene3D" id="2.60.40.10">
    <property type="entry name" value="Immunoglobulins"/>
    <property type="match status" value="1"/>
</dbReference>
<sequence length="559" mass="56791">MRIRHGTITVAIASLLVAGLPAVATASTVGARAATIVASPTSLDFGPSDVDVDGPSLKTLIVANGTGPVTLGAPTIGGPTPGAFRISGNTCTGVTLAAGQRCEVAITPRATADGPQTATLLVPNNSGTNPLVVPLSLRGEVTPRGTFYPIGEQRLLDTRRGVGAPARPIGANRAIAVQVSRIAGVPRVGASAVVLNVTATSATANSYLTVYPTGVPTRPTASSLNFVPGRTTANMVTVPLGADGKVDIYNANGSVDVVADLLGYYASDNSIPNHGGALGSAYQPIDPVRMLDTREILPGGLPGGHYIRAAATWGPEVDSHVKAFVVNVTAVTPRDGGYLTAFNGRSNPYIDTSTLNYAPGRNVPNLAVVQALPCADCGGITGWPSIAVYSSATTHVLVDIVGFFDDSSLPGGLRFTPLTPTRIADSRTGLGVPSRLGADDSATVVPPATVLTPDTAALSMNVTAVRASRTTFLTVWPAGTDMPTVSNLNPATGQTVANAALTALGTGNAFEVYNSLGSVDVVVDVVGRHWVYPGTDTAAGARGKAPAPKVSHGPVVRGH</sequence>
<keyword evidence="2" id="KW-0732">Signal</keyword>
<feature type="region of interest" description="Disordered" evidence="1">
    <location>
        <begin position="536"/>
        <end position="559"/>
    </location>
</feature>
<dbReference type="RefSeq" id="WP_203717390.1">
    <property type="nucleotide sequence ID" value="NZ_BONE01000063.1"/>
</dbReference>
<gene>
    <name evidence="3" type="ORF">Asi02nite_60350</name>
</gene>
<organism evidence="3 4">
    <name type="scientific">Asanoa siamensis</name>
    <dbReference type="NCBI Taxonomy" id="926357"/>
    <lineage>
        <taxon>Bacteria</taxon>
        <taxon>Bacillati</taxon>
        <taxon>Actinomycetota</taxon>
        <taxon>Actinomycetes</taxon>
        <taxon>Micromonosporales</taxon>
        <taxon>Micromonosporaceae</taxon>
        <taxon>Asanoa</taxon>
    </lineage>
</organism>
<dbReference type="EMBL" id="BONE01000063">
    <property type="protein sequence ID" value="GIF76517.1"/>
    <property type="molecule type" value="Genomic_DNA"/>
</dbReference>
<proteinExistence type="predicted"/>
<accession>A0ABQ4CYZ7</accession>
<keyword evidence="4" id="KW-1185">Reference proteome</keyword>
<feature type="signal peptide" evidence="2">
    <location>
        <begin position="1"/>
        <end position="26"/>
    </location>
</feature>
<evidence type="ECO:0000313" key="3">
    <source>
        <dbReference type="EMBL" id="GIF76517.1"/>
    </source>
</evidence>
<evidence type="ECO:0000256" key="2">
    <source>
        <dbReference type="SAM" id="SignalP"/>
    </source>
</evidence>
<feature type="chain" id="PRO_5045276747" description="ASPM-SPD-2-Hydin domain-containing protein" evidence="2">
    <location>
        <begin position="27"/>
        <end position="559"/>
    </location>
</feature>
<protein>
    <recommendedName>
        <fullName evidence="5">ASPM-SPD-2-Hydin domain-containing protein</fullName>
    </recommendedName>
</protein>
<dbReference type="Proteomes" id="UP000604117">
    <property type="component" value="Unassembled WGS sequence"/>
</dbReference>